<evidence type="ECO:0000256" key="5">
    <source>
        <dbReference type="ARBA" id="ARBA00022829"/>
    </source>
</evidence>
<evidence type="ECO:0000256" key="2">
    <source>
        <dbReference type="ARBA" id="ARBA00008585"/>
    </source>
</evidence>
<sequence length="608" mass="65714">MPSSSLSTLTSAPSSPSKSQGLKRLPPAILLISLPSLLAHPPTHPLYIPSLCLSLCALRKCLTIPALSPEIECRAWTGLAEIGMRVIGGGLHEIEEYTWAHGIGVEVDESLSKASLLAQRHPSLRAYKHTVSLLQIQLSHWQHKIKYARTQIRNLLSSFLPSDPPYVVYAAHLAAISIYTTPKPTPTHNNSFPSIPSSSNSRHASSSSASPAYSQSPQDIHAALASVSEMEAYSLIHNHKRITLLVQVLRMRILVAANMWHDVASTLQRVETALGLSYTPSITPKPRAQDSDAPERPQESFIYFEDKFEVSMAVHALMMSVVYFTHVGHHSEASPRLSHLHALLDAGALDKFAEGIVEVKLPSGPSLTIQVTHPRVLYLLTFLVSTDLLCELVAVSIMRSEFDTAEENLAALIAHTCTYDIFPVFAARISLHHGHLAHALSRSERALQCYRVAAALAEEGSFVALTAKAGETILRIGIHAQQSAAEDAEGVDAKEAMVVASRCKSMGGTLEAVGAVIETLVTGEIIKAKQRLKHALELATRAQDNYLRAAVLALISAHYFHTAGDHALSMLQACEQIAAGLGAPAKKHVEGGRGQRTAGAVGRAKIPR</sequence>
<evidence type="ECO:0008006" key="11">
    <source>
        <dbReference type="Google" id="ProtNLM"/>
    </source>
</evidence>
<evidence type="ECO:0000313" key="9">
    <source>
        <dbReference type="EMBL" id="KIP04331.1"/>
    </source>
</evidence>
<evidence type="ECO:0000256" key="3">
    <source>
        <dbReference type="ARBA" id="ARBA00022618"/>
    </source>
</evidence>
<keyword evidence="6" id="KW-0539">Nucleus</keyword>
<evidence type="ECO:0000313" key="10">
    <source>
        <dbReference type="Proteomes" id="UP000053257"/>
    </source>
</evidence>
<feature type="compositionally biased region" description="Low complexity" evidence="8">
    <location>
        <begin position="191"/>
        <end position="214"/>
    </location>
</feature>
<evidence type="ECO:0000256" key="7">
    <source>
        <dbReference type="ARBA" id="ARBA00023306"/>
    </source>
</evidence>
<dbReference type="OrthoDB" id="5565328at2759"/>
<dbReference type="EMBL" id="KN840578">
    <property type="protein sequence ID" value="KIP04331.1"/>
    <property type="molecule type" value="Genomic_DNA"/>
</dbReference>
<accession>A0A0C3RU05</accession>
<evidence type="ECO:0000256" key="4">
    <source>
        <dbReference type="ARBA" id="ARBA00022776"/>
    </source>
</evidence>
<dbReference type="Pfam" id="PF10345">
    <property type="entry name" value="Cohesin_load"/>
    <property type="match status" value="1"/>
</dbReference>
<keyword evidence="4" id="KW-0498">Mitosis</keyword>
<dbReference type="HOGENOM" id="CLU_010367_0_0_1"/>
<dbReference type="Proteomes" id="UP000053257">
    <property type="component" value="Unassembled WGS sequence"/>
</dbReference>
<evidence type="ECO:0000256" key="8">
    <source>
        <dbReference type="SAM" id="MobiDB-lite"/>
    </source>
</evidence>
<dbReference type="GO" id="GO:0007059">
    <property type="term" value="P:chromosome segregation"/>
    <property type="evidence" value="ECO:0007669"/>
    <property type="project" value="UniProtKB-KW"/>
</dbReference>
<comment type="subcellular location">
    <subcellularLocation>
        <location evidence="1">Nucleus</location>
    </subcellularLocation>
</comment>
<keyword evidence="10" id="KW-1185">Reference proteome</keyword>
<dbReference type="GO" id="GO:0005634">
    <property type="term" value="C:nucleus"/>
    <property type="evidence" value="ECO:0007669"/>
    <property type="project" value="UniProtKB-SubCell"/>
</dbReference>
<feature type="region of interest" description="Disordered" evidence="8">
    <location>
        <begin position="187"/>
        <end position="214"/>
    </location>
</feature>
<keyword evidence="7" id="KW-0131">Cell cycle</keyword>
<dbReference type="GO" id="GO:0007064">
    <property type="term" value="P:mitotic sister chromatid cohesion"/>
    <property type="evidence" value="ECO:0007669"/>
    <property type="project" value="InterPro"/>
</dbReference>
<reference evidence="9 10" key="1">
    <citation type="journal article" date="2014" name="PLoS Genet.">
        <title>Analysis of the Phlebiopsis gigantea genome, transcriptome and secretome provides insight into its pioneer colonization strategies of wood.</title>
        <authorList>
            <person name="Hori C."/>
            <person name="Ishida T."/>
            <person name="Igarashi K."/>
            <person name="Samejima M."/>
            <person name="Suzuki H."/>
            <person name="Master E."/>
            <person name="Ferreira P."/>
            <person name="Ruiz-Duenas F.J."/>
            <person name="Held B."/>
            <person name="Canessa P."/>
            <person name="Larrondo L.F."/>
            <person name="Schmoll M."/>
            <person name="Druzhinina I.S."/>
            <person name="Kubicek C.P."/>
            <person name="Gaskell J.A."/>
            <person name="Kersten P."/>
            <person name="St John F."/>
            <person name="Glasner J."/>
            <person name="Sabat G."/>
            <person name="Splinter BonDurant S."/>
            <person name="Syed K."/>
            <person name="Yadav J."/>
            <person name="Mgbeahuruike A.C."/>
            <person name="Kovalchuk A."/>
            <person name="Asiegbu F.O."/>
            <person name="Lackner G."/>
            <person name="Hoffmeister D."/>
            <person name="Rencoret J."/>
            <person name="Gutierrez A."/>
            <person name="Sun H."/>
            <person name="Lindquist E."/>
            <person name="Barry K."/>
            <person name="Riley R."/>
            <person name="Grigoriev I.V."/>
            <person name="Henrissat B."/>
            <person name="Kues U."/>
            <person name="Berka R.M."/>
            <person name="Martinez A.T."/>
            <person name="Covert S.F."/>
            <person name="Blanchette R.A."/>
            <person name="Cullen D."/>
        </authorList>
    </citation>
    <scope>NUCLEOTIDE SEQUENCE [LARGE SCALE GENOMIC DNA]</scope>
    <source>
        <strain evidence="9 10">11061_1 CR5-6</strain>
    </source>
</reference>
<evidence type="ECO:0000256" key="1">
    <source>
        <dbReference type="ARBA" id="ARBA00004123"/>
    </source>
</evidence>
<protein>
    <recommendedName>
        <fullName evidence="11">Anaphase-promoting complex subunit 5</fullName>
    </recommendedName>
</protein>
<dbReference type="GO" id="GO:0051301">
    <property type="term" value="P:cell division"/>
    <property type="evidence" value="ECO:0007669"/>
    <property type="project" value="UniProtKB-KW"/>
</dbReference>
<keyword evidence="3" id="KW-0132">Cell division</keyword>
<organism evidence="9 10">
    <name type="scientific">Phlebiopsis gigantea (strain 11061_1 CR5-6)</name>
    <name type="common">White-rot fungus</name>
    <name type="synonym">Peniophora gigantea</name>
    <dbReference type="NCBI Taxonomy" id="745531"/>
    <lineage>
        <taxon>Eukaryota</taxon>
        <taxon>Fungi</taxon>
        <taxon>Dikarya</taxon>
        <taxon>Basidiomycota</taxon>
        <taxon>Agaricomycotina</taxon>
        <taxon>Agaricomycetes</taxon>
        <taxon>Polyporales</taxon>
        <taxon>Phanerochaetaceae</taxon>
        <taxon>Phlebiopsis</taxon>
    </lineage>
</organism>
<comment type="similarity">
    <text evidence="2">Belongs to the SCC4/mau-2 family.</text>
</comment>
<evidence type="ECO:0000256" key="6">
    <source>
        <dbReference type="ARBA" id="ARBA00023242"/>
    </source>
</evidence>
<feature type="region of interest" description="Disordered" evidence="8">
    <location>
        <begin position="586"/>
        <end position="608"/>
    </location>
</feature>
<feature type="region of interest" description="Disordered" evidence="8">
    <location>
        <begin position="1"/>
        <end position="21"/>
    </location>
</feature>
<proteinExistence type="inferred from homology"/>
<gene>
    <name evidence="9" type="ORF">PHLGIDRAFT_31406</name>
</gene>
<dbReference type="InterPro" id="IPR019440">
    <property type="entry name" value="MAU2"/>
</dbReference>
<name>A0A0C3RU05_PHLG1</name>
<keyword evidence="5" id="KW-0159">Chromosome partition</keyword>
<dbReference type="AlphaFoldDB" id="A0A0C3RU05"/>